<evidence type="ECO:0000256" key="1">
    <source>
        <dbReference type="SAM" id="MobiDB-lite"/>
    </source>
</evidence>
<evidence type="ECO:0000313" key="3">
    <source>
        <dbReference type="EMBL" id="OHS98531.1"/>
    </source>
</evidence>
<dbReference type="VEuPathDB" id="TrichDB:TRFO_08795"/>
<feature type="region of interest" description="Disordered" evidence="1">
    <location>
        <begin position="370"/>
        <end position="490"/>
    </location>
</feature>
<protein>
    <submittedName>
        <fullName evidence="3">Uncharacterized protein</fullName>
    </submittedName>
</protein>
<sequence length="490" mass="54437">MPSYEFKKIQILIQVGKLLHDRKFRISEYSNEKVAIVQMFFPFFLLAYQSYIDISSQKYGVFSLTSDSSFYFPPMAIGGVYIKDNVGCTIRTFFGKDMHRDYTSNGQLYLFQNNTYSSQISVICDSNHVSGVAFDLSDIVDDYCNKLIIPGHNKDFQFSSTDNDVHACIINIANIIESSNLTVKTPKVNNSGIRIRGIHTPSSIVRDVTNKKLSEKIRLLYYKSTTDSSISYNAKVLSDSTSEFSLVVDLITNSSALYVLNSYSGIMIDASTGQQYPLKIEEMDKPDGSWRDPIDILTEQTSTLPKYIFLGIIVFVFVVAIIVSIKLKCSKVDPDTLETESTDEGVYKPGNDFAIQQGLIREGAKYDPLQQGSLAPTETPDLNTNADDENKSDEKDDNNNDNKGDDNLNNDSQPTKDVTNTDESAMPAESPVRSVPPIESSMNDPLITSPPDTEPISPIESCRPVSEPQAPIGLIDSNTNSSLDTPLLQH</sequence>
<gene>
    <name evidence="3" type="ORF">TRFO_08795</name>
</gene>
<feature type="compositionally biased region" description="Polar residues" evidence="1">
    <location>
        <begin position="412"/>
        <end position="423"/>
    </location>
</feature>
<evidence type="ECO:0000256" key="2">
    <source>
        <dbReference type="SAM" id="Phobius"/>
    </source>
</evidence>
<evidence type="ECO:0000313" key="4">
    <source>
        <dbReference type="Proteomes" id="UP000179807"/>
    </source>
</evidence>
<dbReference type="RefSeq" id="XP_068351668.1">
    <property type="nucleotide sequence ID" value="XM_068494501.1"/>
</dbReference>
<comment type="caution">
    <text evidence="3">The sequence shown here is derived from an EMBL/GenBank/DDBJ whole genome shotgun (WGS) entry which is preliminary data.</text>
</comment>
<keyword evidence="2" id="KW-1133">Transmembrane helix</keyword>
<dbReference type="GeneID" id="94829205"/>
<feature type="compositionally biased region" description="Basic and acidic residues" evidence="1">
    <location>
        <begin position="388"/>
        <end position="406"/>
    </location>
</feature>
<feature type="compositionally biased region" description="Polar residues" evidence="1">
    <location>
        <begin position="370"/>
        <end position="384"/>
    </location>
</feature>
<dbReference type="Proteomes" id="UP000179807">
    <property type="component" value="Unassembled WGS sequence"/>
</dbReference>
<keyword evidence="4" id="KW-1185">Reference proteome</keyword>
<dbReference type="EMBL" id="MLAK01001049">
    <property type="protein sequence ID" value="OHS98531.1"/>
    <property type="molecule type" value="Genomic_DNA"/>
</dbReference>
<proteinExistence type="predicted"/>
<dbReference type="AlphaFoldDB" id="A0A1J4JLV3"/>
<feature type="transmembrane region" description="Helical" evidence="2">
    <location>
        <begin position="307"/>
        <end position="325"/>
    </location>
</feature>
<organism evidence="3 4">
    <name type="scientific">Tritrichomonas foetus</name>
    <dbReference type="NCBI Taxonomy" id="1144522"/>
    <lineage>
        <taxon>Eukaryota</taxon>
        <taxon>Metamonada</taxon>
        <taxon>Parabasalia</taxon>
        <taxon>Tritrichomonadida</taxon>
        <taxon>Tritrichomonadidae</taxon>
        <taxon>Tritrichomonas</taxon>
    </lineage>
</organism>
<keyword evidence="2" id="KW-0812">Transmembrane</keyword>
<keyword evidence="2" id="KW-0472">Membrane</keyword>
<reference evidence="3" key="1">
    <citation type="submission" date="2016-10" db="EMBL/GenBank/DDBJ databases">
        <authorList>
            <person name="Benchimol M."/>
            <person name="Almeida L.G."/>
            <person name="Vasconcelos A.T."/>
            <person name="Perreira-Neves A."/>
            <person name="Rosa I.A."/>
            <person name="Tasca T."/>
            <person name="Bogo M.R."/>
            <person name="de Souza W."/>
        </authorList>
    </citation>
    <scope>NUCLEOTIDE SEQUENCE [LARGE SCALE GENOMIC DNA]</scope>
    <source>
        <strain evidence="3">K</strain>
    </source>
</reference>
<name>A0A1J4JLV3_9EUKA</name>
<accession>A0A1J4JLV3</accession>